<dbReference type="PANTHER" id="PTHR30157:SF0">
    <property type="entry name" value="NADPH-DEPENDENT FERRIC-CHELATE REDUCTASE"/>
    <property type="match status" value="1"/>
</dbReference>
<dbReference type="RefSeq" id="WP_311633245.1">
    <property type="nucleotide sequence ID" value="NZ_JAVREN010000063.1"/>
</dbReference>
<keyword evidence="3" id="KW-1185">Reference proteome</keyword>
<name>A0ABU2LFA5_9ACTN</name>
<dbReference type="InterPro" id="IPR039374">
    <property type="entry name" value="SIP_fam"/>
</dbReference>
<accession>A0ABU2LFA5</accession>
<dbReference type="Pfam" id="PF08021">
    <property type="entry name" value="FAD_binding_9"/>
    <property type="match status" value="1"/>
</dbReference>
<dbReference type="Gene3D" id="3.40.50.80">
    <property type="entry name" value="Nucleotide-binding domain of ferredoxin-NADP reductase (FNR) module"/>
    <property type="match status" value="1"/>
</dbReference>
<evidence type="ECO:0000313" key="2">
    <source>
        <dbReference type="EMBL" id="MDT0310274.1"/>
    </source>
</evidence>
<dbReference type="PROSITE" id="PS51384">
    <property type="entry name" value="FAD_FR"/>
    <property type="match status" value="1"/>
</dbReference>
<dbReference type="Proteomes" id="UP001183388">
    <property type="component" value="Unassembled WGS sequence"/>
</dbReference>
<dbReference type="InterPro" id="IPR039261">
    <property type="entry name" value="FNR_nucleotide-bd"/>
</dbReference>
<dbReference type="Pfam" id="PF04954">
    <property type="entry name" value="SIP"/>
    <property type="match status" value="1"/>
</dbReference>
<evidence type="ECO:0000259" key="1">
    <source>
        <dbReference type="PROSITE" id="PS51384"/>
    </source>
</evidence>
<dbReference type="EMBL" id="JAVREN010000063">
    <property type="protein sequence ID" value="MDT0310274.1"/>
    <property type="molecule type" value="Genomic_DNA"/>
</dbReference>
<sequence length="284" mass="30951">MADSPFAFFDLHVLRAARISPGFVRVTLGGAALSDFACGGRDQRCKVFLPRPGQARAAVPREAPAAEWWPAWRRMPAGERAPMRTYTVREHRPEAGEAGELDIDFALHADTGPASRWATRARPGDPLTLLGPVTADNAGVDFRPPEGTDWHLLAADATALPAVAGILAWLPPGARARVWIEVEHAADRQELPTAADAEVTWLFRDLLPPAARRDALPAALRAARLPEGTPYAWLAGEAGTVRELRRHLTGERGLDRRRITFTGYWRRGTSEEDLIAEAIAAEAA</sequence>
<dbReference type="CDD" id="cd06193">
    <property type="entry name" value="siderophore_interacting"/>
    <property type="match status" value="1"/>
</dbReference>
<dbReference type="Gene3D" id="2.40.30.10">
    <property type="entry name" value="Translation factors"/>
    <property type="match status" value="1"/>
</dbReference>
<reference evidence="3" key="1">
    <citation type="submission" date="2023-07" db="EMBL/GenBank/DDBJ databases">
        <title>30 novel species of actinomycetes from the DSMZ collection.</title>
        <authorList>
            <person name="Nouioui I."/>
        </authorList>
    </citation>
    <scope>NUCLEOTIDE SEQUENCE [LARGE SCALE GENOMIC DNA]</scope>
    <source>
        <strain evidence="3">DSM 44917</strain>
    </source>
</reference>
<dbReference type="InterPro" id="IPR007037">
    <property type="entry name" value="SIP_rossman_dom"/>
</dbReference>
<feature type="domain" description="FAD-binding FR-type" evidence="1">
    <location>
        <begin position="6"/>
        <end position="145"/>
    </location>
</feature>
<comment type="caution">
    <text evidence="2">The sequence shown here is derived from an EMBL/GenBank/DDBJ whole genome shotgun (WGS) entry which is preliminary data.</text>
</comment>
<dbReference type="InterPro" id="IPR017938">
    <property type="entry name" value="Riboflavin_synthase-like_b-brl"/>
</dbReference>
<proteinExistence type="predicted"/>
<gene>
    <name evidence="2" type="ORF">RM780_25480</name>
</gene>
<dbReference type="InterPro" id="IPR017927">
    <property type="entry name" value="FAD-bd_FR_type"/>
</dbReference>
<organism evidence="2 3">
    <name type="scientific">Streptomyces boetiae</name>
    <dbReference type="NCBI Taxonomy" id="3075541"/>
    <lineage>
        <taxon>Bacteria</taxon>
        <taxon>Bacillati</taxon>
        <taxon>Actinomycetota</taxon>
        <taxon>Actinomycetes</taxon>
        <taxon>Kitasatosporales</taxon>
        <taxon>Streptomycetaceae</taxon>
        <taxon>Streptomyces</taxon>
    </lineage>
</organism>
<evidence type="ECO:0000313" key="3">
    <source>
        <dbReference type="Proteomes" id="UP001183388"/>
    </source>
</evidence>
<dbReference type="SUPFAM" id="SSF63380">
    <property type="entry name" value="Riboflavin synthase domain-like"/>
    <property type="match status" value="1"/>
</dbReference>
<dbReference type="PANTHER" id="PTHR30157">
    <property type="entry name" value="FERRIC REDUCTASE, NADPH-DEPENDENT"/>
    <property type="match status" value="1"/>
</dbReference>
<protein>
    <submittedName>
        <fullName evidence="2">Siderophore-interacting protein</fullName>
    </submittedName>
</protein>
<dbReference type="InterPro" id="IPR013113">
    <property type="entry name" value="SIP_FAD-bd"/>
</dbReference>